<dbReference type="InterPro" id="IPR011990">
    <property type="entry name" value="TPR-like_helical_dom_sf"/>
</dbReference>
<evidence type="ECO:0000313" key="9">
    <source>
        <dbReference type="Proteomes" id="UP000192610"/>
    </source>
</evidence>
<accession>A0A1V9EPQ5</accession>
<keyword evidence="4" id="KW-0472">Membrane</keyword>
<comment type="subcellular location">
    <subcellularLocation>
        <location evidence="1">Cell outer membrane</location>
    </subcellularLocation>
</comment>
<name>A0A1V9EPQ5_9BACT</name>
<keyword evidence="3" id="KW-0732">Signal</keyword>
<evidence type="ECO:0000259" key="7">
    <source>
        <dbReference type="Pfam" id="PF14322"/>
    </source>
</evidence>
<reference evidence="9" key="1">
    <citation type="submission" date="2016-04" db="EMBL/GenBank/DDBJ databases">
        <authorList>
            <person name="Chen L."/>
            <person name="Zhuang W."/>
            <person name="Wang G."/>
        </authorList>
    </citation>
    <scope>NUCLEOTIDE SEQUENCE [LARGE SCALE GENOMIC DNA]</scope>
    <source>
        <strain evidence="9">17621</strain>
    </source>
</reference>
<gene>
    <name evidence="8" type="ORF">A4H97_29890</name>
</gene>
<evidence type="ECO:0000256" key="5">
    <source>
        <dbReference type="ARBA" id="ARBA00023237"/>
    </source>
</evidence>
<evidence type="ECO:0000256" key="3">
    <source>
        <dbReference type="ARBA" id="ARBA00022729"/>
    </source>
</evidence>
<sequence>MIIVLGTSCKKIVQVDAPYTSISDENVFKEDNNAIAVLTGIFTQMSQAGTMTGNSSINLYAGLSADELVLYNSNPLPNYVSYYTNSLLALSPAQNYGSELWSPLYSYIYQCNAAIEGLNGSTSLTASVKKQLLGEAKFLRAFFYFYLVNLYGDVPLALSADYKVNGSLARSSTPAVYQQIIIDLNDAKELLSSDYLNGNLKNYPSSLLAERVRPNKWAAIALLARVQLYAGNWSDAESSASDLIENNTMYDTVALNDVFLKNSREAIWQLQPVRGGSNTEEAKTFILSPDLPNGYDRPVYLSSQLLNSFELNDQRKVAGNWIDSCTLLGTTYFFPFKYKNIEATVTEYFMVLRLGEQYLIRSEARANLGNINGGASDLNVIRARAGLSPTTANDQNSLMSAILHENQVELFTEWANRWFDLKRTGKVDAVMNIVTPMKSNGAVHWQSYQQIYPILFSDLKKNQSLKQNLGY</sequence>
<evidence type="ECO:0000256" key="1">
    <source>
        <dbReference type="ARBA" id="ARBA00004442"/>
    </source>
</evidence>
<comment type="caution">
    <text evidence="8">The sequence shown here is derived from an EMBL/GenBank/DDBJ whole genome shotgun (WGS) entry which is preliminary data.</text>
</comment>
<dbReference type="InterPro" id="IPR012944">
    <property type="entry name" value="SusD_RagB_dom"/>
</dbReference>
<keyword evidence="5" id="KW-0998">Cell outer membrane</keyword>
<feature type="domain" description="RagB/SusD" evidence="6">
    <location>
        <begin position="345"/>
        <end position="471"/>
    </location>
</feature>
<dbReference type="STRING" id="354355.SAMN05660816_02378"/>
<dbReference type="GO" id="GO:0009279">
    <property type="term" value="C:cell outer membrane"/>
    <property type="evidence" value="ECO:0007669"/>
    <property type="project" value="UniProtKB-SubCell"/>
</dbReference>
<organism evidence="8 9">
    <name type="scientific">Niastella yeongjuensis</name>
    <dbReference type="NCBI Taxonomy" id="354355"/>
    <lineage>
        <taxon>Bacteria</taxon>
        <taxon>Pseudomonadati</taxon>
        <taxon>Bacteroidota</taxon>
        <taxon>Chitinophagia</taxon>
        <taxon>Chitinophagales</taxon>
        <taxon>Chitinophagaceae</taxon>
        <taxon>Niastella</taxon>
    </lineage>
</organism>
<dbReference type="Gene3D" id="1.25.40.390">
    <property type="match status" value="1"/>
</dbReference>
<comment type="similarity">
    <text evidence="2">Belongs to the SusD family.</text>
</comment>
<evidence type="ECO:0000256" key="4">
    <source>
        <dbReference type="ARBA" id="ARBA00023136"/>
    </source>
</evidence>
<dbReference type="SUPFAM" id="SSF48452">
    <property type="entry name" value="TPR-like"/>
    <property type="match status" value="1"/>
</dbReference>
<dbReference type="InterPro" id="IPR033985">
    <property type="entry name" value="SusD-like_N"/>
</dbReference>
<evidence type="ECO:0000259" key="6">
    <source>
        <dbReference type="Pfam" id="PF07980"/>
    </source>
</evidence>
<dbReference type="Pfam" id="PF14322">
    <property type="entry name" value="SusD-like_3"/>
    <property type="match status" value="1"/>
</dbReference>
<evidence type="ECO:0000313" key="8">
    <source>
        <dbReference type="EMBL" id="OQP48107.1"/>
    </source>
</evidence>
<dbReference type="EMBL" id="LVXG01000018">
    <property type="protein sequence ID" value="OQP48107.1"/>
    <property type="molecule type" value="Genomic_DNA"/>
</dbReference>
<protein>
    <recommendedName>
        <fullName evidence="10">Carbohydrate-binding protein SusD</fullName>
    </recommendedName>
</protein>
<proteinExistence type="inferred from homology"/>
<keyword evidence="9" id="KW-1185">Reference proteome</keyword>
<feature type="domain" description="SusD-like N-terminal" evidence="7">
    <location>
        <begin position="44"/>
        <end position="228"/>
    </location>
</feature>
<evidence type="ECO:0000256" key="2">
    <source>
        <dbReference type="ARBA" id="ARBA00006275"/>
    </source>
</evidence>
<dbReference type="AlphaFoldDB" id="A0A1V9EPQ5"/>
<evidence type="ECO:0008006" key="10">
    <source>
        <dbReference type="Google" id="ProtNLM"/>
    </source>
</evidence>
<dbReference type="CDD" id="cd08977">
    <property type="entry name" value="SusD"/>
    <property type="match status" value="1"/>
</dbReference>
<dbReference type="Pfam" id="PF07980">
    <property type="entry name" value="SusD_RagB"/>
    <property type="match status" value="1"/>
</dbReference>
<dbReference type="Proteomes" id="UP000192610">
    <property type="component" value="Unassembled WGS sequence"/>
</dbReference>